<proteinExistence type="predicted"/>
<dbReference type="Gene3D" id="2.40.160.10">
    <property type="entry name" value="Porin"/>
    <property type="match status" value="1"/>
</dbReference>
<accession>A0A7X5LJD1</accession>
<keyword evidence="1" id="KW-0732">Signal</keyword>
<sequence length="389" mass="41027">MNTHIHYLKAISMAAATLTCLSAHSAEISHEGWQYTFNGFVNTHVVYAQCDDSTSEVAGNALLCRGENASSVSNGYSPASFSFGAKTEKQGWLYSAVLAIEPGNTDNTAFNGSGDNKAYRAFFTVGHEKYGTLKAGRDYGVYGIDIVLEDMSLAGTGAPASITSPLNTSLGGAGYGYIFTDRLSQITYSGKFSSGLSGALGIYQPLDLISFGGNGYTGDTGSTRPGIHGKLRFDHTRGYISTTFISQDVDTAANDYTASAIDITGALDIGKTHLVASGFSAKGMGYYGLLIDAADEQGLPRDSNGWFLQATHLFGDTKVGVNYGQSKVDLTATDSGIQLKSQSKVTLGVYHPVLALFTVALEVSDIDAENHQGDDIGNQAISLGVMTSF</sequence>
<dbReference type="Proteomes" id="UP000470213">
    <property type="component" value="Unassembled WGS sequence"/>
</dbReference>
<gene>
    <name evidence="2" type="ORF">GTH32_04355</name>
</gene>
<comment type="caution">
    <text evidence="2">The sequence shown here is derived from an EMBL/GenBank/DDBJ whole genome shotgun (WGS) entry which is preliminary data.</text>
</comment>
<keyword evidence="3" id="KW-1185">Reference proteome</keyword>
<dbReference type="AlphaFoldDB" id="A0A7X5LJD1"/>
<organism evidence="2 3">
    <name type="scientific">Alteromonas profundi</name>
    <dbReference type="NCBI Taxonomy" id="2696062"/>
    <lineage>
        <taxon>Bacteria</taxon>
        <taxon>Pseudomonadati</taxon>
        <taxon>Pseudomonadota</taxon>
        <taxon>Gammaproteobacteria</taxon>
        <taxon>Alteromonadales</taxon>
        <taxon>Alteromonadaceae</taxon>
        <taxon>Alteromonas/Salinimonas group</taxon>
        <taxon>Alteromonas</taxon>
    </lineage>
</organism>
<evidence type="ECO:0000256" key="1">
    <source>
        <dbReference type="SAM" id="SignalP"/>
    </source>
</evidence>
<feature type="signal peptide" evidence="1">
    <location>
        <begin position="1"/>
        <end position="25"/>
    </location>
</feature>
<evidence type="ECO:0000313" key="3">
    <source>
        <dbReference type="Proteomes" id="UP000470213"/>
    </source>
</evidence>
<dbReference type="EMBL" id="JAAAWN010000004">
    <property type="protein sequence ID" value="NDV90428.1"/>
    <property type="molecule type" value="Genomic_DNA"/>
</dbReference>
<evidence type="ECO:0000313" key="2">
    <source>
        <dbReference type="EMBL" id="NDV90428.1"/>
    </source>
</evidence>
<protein>
    <submittedName>
        <fullName evidence="2">Porin</fullName>
    </submittedName>
</protein>
<name>A0A7X5LJD1_9ALTE</name>
<dbReference type="InterPro" id="IPR023614">
    <property type="entry name" value="Porin_dom_sf"/>
</dbReference>
<dbReference type="RefSeq" id="WP_163084019.1">
    <property type="nucleotide sequence ID" value="NZ_JAAAWN010000004.1"/>
</dbReference>
<feature type="chain" id="PRO_5030601870" evidence="1">
    <location>
        <begin position="26"/>
        <end position="389"/>
    </location>
</feature>
<dbReference type="SUPFAM" id="SSF56935">
    <property type="entry name" value="Porins"/>
    <property type="match status" value="1"/>
</dbReference>
<reference evidence="2 3" key="1">
    <citation type="submission" date="2020-01" db="EMBL/GenBank/DDBJ databases">
        <authorList>
            <person name="Chen J."/>
            <person name="Zhu S."/>
            <person name="Yang J."/>
        </authorList>
    </citation>
    <scope>NUCLEOTIDE SEQUENCE [LARGE SCALE GENOMIC DNA]</scope>
    <source>
        <strain evidence="2 3">345S023</strain>
    </source>
</reference>